<evidence type="ECO:0000313" key="1">
    <source>
        <dbReference type="EMBL" id="SFZ97800.1"/>
    </source>
</evidence>
<dbReference type="AlphaFoldDB" id="A0A1W1ECP3"/>
<gene>
    <name evidence="1" type="ORF">MNB_SV-5-171</name>
</gene>
<evidence type="ECO:0008006" key="2">
    <source>
        <dbReference type="Google" id="ProtNLM"/>
    </source>
</evidence>
<sequence>MLDISSKIELHNQSAIVEYYYASIYSGDLQSVKEIMTERSYMMVLESYGLKLSLEDPVFREQLANIEESKVSLFEVEKKLSLELALRKKSPQIDILKLVPNGTKRHTVEYSEDGKAKKLHFSKKDGRWLIDYYAGRPIPPVSENYFTSMKNWVMAKLPVFHRDLLAS</sequence>
<organism evidence="1">
    <name type="scientific">hydrothermal vent metagenome</name>
    <dbReference type="NCBI Taxonomy" id="652676"/>
    <lineage>
        <taxon>unclassified sequences</taxon>
        <taxon>metagenomes</taxon>
        <taxon>ecological metagenomes</taxon>
    </lineage>
</organism>
<reference evidence="1" key="1">
    <citation type="submission" date="2016-10" db="EMBL/GenBank/DDBJ databases">
        <authorList>
            <person name="de Groot N.N."/>
        </authorList>
    </citation>
    <scope>NUCLEOTIDE SEQUENCE</scope>
</reference>
<dbReference type="EMBL" id="FPKX01000020">
    <property type="protein sequence ID" value="SFZ97800.1"/>
    <property type="molecule type" value="Genomic_DNA"/>
</dbReference>
<proteinExistence type="predicted"/>
<accession>A0A1W1ECP3</accession>
<protein>
    <recommendedName>
        <fullName evidence="2">DUF4878 domain-containing protein</fullName>
    </recommendedName>
</protein>
<name>A0A1W1ECP3_9ZZZZ</name>